<dbReference type="GO" id="GO:0015562">
    <property type="term" value="F:efflux transmembrane transporter activity"/>
    <property type="evidence" value="ECO:0007669"/>
    <property type="project" value="TreeGrafter"/>
</dbReference>
<feature type="domain" description="Multidrug resistance protein MdtA-like barrel-sandwich hybrid" evidence="5">
    <location>
        <begin position="98"/>
        <end position="277"/>
    </location>
</feature>
<proteinExistence type="inferred from homology"/>
<accession>A0A1G7XMX1</accession>
<keyword evidence="2" id="KW-0175">Coiled coil</keyword>
<feature type="transmembrane region" description="Helical" evidence="4">
    <location>
        <begin position="34"/>
        <end position="57"/>
    </location>
</feature>
<dbReference type="Gene3D" id="2.40.420.20">
    <property type="match status" value="1"/>
</dbReference>
<evidence type="ECO:0000259" key="5">
    <source>
        <dbReference type="Pfam" id="PF25917"/>
    </source>
</evidence>
<evidence type="ECO:0000256" key="3">
    <source>
        <dbReference type="SAM" id="MobiDB-lite"/>
    </source>
</evidence>
<evidence type="ECO:0000256" key="1">
    <source>
        <dbReference type="ARBA" id="ARBA00009477"/>
    </source>
</evidence>
<evidence type="ECO:0000313" key="6">
    <source>
        <dbReference type="EMBL" id="SDG85564.1"/>
    </source>
</evidence>
<gene>
    <name evidence="6" type="ORF">SAMN04487974_11018</name>
</gene>
<dbReference type="NCBIfam" id="TIGR01730">
    <property type="entry name" value="RND_mfp"/>
    <property type="match status" value="1"/>
</dbReference>
<feature type="coiled-coil region" evidence="2">
    <location>
        <begin position="141"/>
        <end position="168"/>
    </location>
</feature>
<sequence>MENTGGSEYSGTSTSLQTPTRPDQPPRRFGLMSAVVRLALAIAILAGTVYLVSGWIAERPEAPQRMNRERTFTVEVMEPNYGTYTSPISAYGQVAAARTIDIRALVAGRVMEVSPNLAVGNTVEQGEVLVRLDPFVYDAAVLEARAAIADAELSLSEAQEAYALEERSIAASESALASARTDFERAQSLLSSGAATQQTVDTRALTVSEREQALLQSQSSLVTLNAQILRQRAAIEQARYALETAQRDLGNTEITAPFTGVVTTRNLIEGTYMSANEVALSLYDSAALEVSFNVSDRDYAILRREGLIGRGLEVSRTTGAAAMVPGTVARTAPEVDATTGGVTLYGNLDESAVDQLRPGTFVSVAIEGVAHDNTLLVPETAIYDGDHIYVIREGRMAAVQIEILDREGDRVIVAAEVPEGEPIITSRISQAGAGVAVVVEGAEQEAGGPPMGGGMRGPGG</sequence>
<feature type="region of interest" description="Disordered" evidence="3">
    <location>
        <begin position="1"/>
        <end position="26"/>
    </location>
</feature>
<name>A0A1G7XMX1_9HYPH</name>
<dbReference type="STRING" id="440168.SAMN04487974_11018"/>
<dbReference type="InterPro" id="IPR006143">
    <property type="entry name" value="RND_pump_MFP"/>
</dbReference>
<dbReference type="Proteomes" id="UP000199495">
    <property type="component" value="Unassembled WGS sequence"/>
</dbReference>
<dbReference type="EMBL" id="FNCS01000010">
    <property type="protein sequence ID" value="SDG85564.1"/>
    <property type="molecule type" value="Genomic_DNA"/>
</dbReference>
<organism evidence="6 7">
    <name type="scientific">Pelagibacterium luteolum</name>
    <dbReference type="NCBI Taxonomy" id="440168"/>
    <lineage>
        <taxon>Bacteria</taxon>
        <taxon>Pseudomonadati</taxon>
        <taxon>Pseudomonadota</taxon>
        <taxon>Alphaproteobacteria</taxon>
        <taxon>Hyphomicrobiales</taxon>
        <taxon>Devosiaceae</taxon>
        <taxon>Pelagibacterium</taxon>
    </lineage>
</organism>
<protein>
    <submittedName>
        <fullName evidence="6">RND family efflux transporter, MFP subunit</fullName>
    </submittedName>
</protein>
<feature type="compositionally biased region" description="Low complexity" evidence="3">
    <location>
        <begin position="1"/>
        <end position="21"/>
    </location>
</feature>
<keyword evidence="4" id="KW-1133">Transmembrane helix</keyword>
<keyword evidence="7" id="KW-1185">Reference proteome</keyword>
<dbReference type="Gene3D" id="1.10.287.470">
    <property type="entry name" value="Helix hairpin bin"/>
    <property type="match status" value="1"/>
</dbReference>
<dbReference type="AlphaFoldDB" id="A0A1G7XMX1"/>
<comment type="similarity">
    <text evidence="1">Belongs to the membrane fusion protein (MFP) (TC 8.A.1) family.</text>
</comment>
<dbReference type="Pfam" id="PF25917">
    <property type="entry name" value="BSH_RND"/>
    <property type="match status" value="1"/>
</dbReference>
<evidence type="ECO:0000256" key="4">
    <source>
        <dbReference type="SAM" id="Phobius"/>
    </source>
</evidence>
<keyword evidence="4" id="KW-0472">Membrane</keyword>
<dbReference type="Gene3D" id="2.40.30.170">
    <property type="match status" value="1"/>
</dbReference>
<dbReference type="SUPFAM" id="SSF111369">
    <property type="entry name" value="HlyD-like secretion proteins"/>
    <property type="match status" value="2"/>
</dbReference>
<dbReference type="GO" id="GO:1990281">
    <property type="term" value="C:efflux pump complex"/>
    <property type="evidence" value="ECO:0007669"/>
    <property type="project" value="TreeGrafter"/>
</dbReference>
<evidence type="ECO:0000313" key="7">
    <source>
        <dbReference type="Proteomes" id="UP000199495"/>
    </source>
</evidence>
<dbReference type="PANTHER" id="PTHR30469">
    <property type="entry name" value="MULTIDRUG RESISTANCE PROTEIN MDTA"/>
    <property type="match status" value="1"/>
</dbReference>
<evidence type="ECO:0000256" key="2">
    <source>
        <dbReference type="SAM" id="Coils"/>
    </source>
</evidence>
<dbReference type="Gene3D" id="2.40.50.100">
    <property type="match status" value="1"/>
</dbReference>
<reference evidence="6 7" key="1">
    <citation type="submission" date="2016-10" db="EMBL/GenBank/DDBJ databases">
        <authorList>
            <person name="de Groot N.N."/>
        </authorList>
    </citation>
    <scope>NUCLEOTIDE SEQUENCE [LARGE SCALE GENOMIC DNA]</scope>
    <source>
        <strain evidence="6 7">CGMCC 1.10267</strain>
    </source>
</reference>
<dbReference type="InterPro" id="IPR058625">
    <property type="entry name" value="MdtA-like_BSH"/>
</dbReference>
<keyword evidence="4" id="KW-0812">Transmembrane</keyword>